<reference evidence="1 2" key="1">
    <citation type="submission" date="2021-06" db="EMBL/GenBank/DDBJ databases">
        <title>Caerostris darwini draft genome.</title>
        <authorList>
            <person name="Kono N."/>
            <person name="Arakawa K."/>
        </authorList>
    </citation>
    <scope>NUCLEOTIDE SEQUENCE [LARGE SCALE GENOMIC DNA]</scope>
</reference>
<name>A0AAV4WTS6_9ARAC</name>
<evidence type="ECO:0000313" key="2">
    <source>
        <dbReference type="Proteomes" id="UP001054837"/>
    </source>
</evidence>
<protein>
    <submittedName>
        <fullName evidence="1">Uncharacterized protein</fullName>
    </submittedName>
</protein>
<dbReference type="Proteomes" id="UP001054837">
    <property type="component" value="Unassembled WGS sequence"/>
</dbReference>
<comment type="caution">
    <text evidence="1">The sequence shown here is derived from an EMBL/GenBank/DDBJ whole genome shotgun (WGS) entry which is preliminary data.</text>
</comment>
<dbReference type="EMBL" id="BPLQ01015033">
    <property type="protein sequence ID" value="GIY85336.1"/>
    <property type="molecule type" value="Genomic_DNA"/>
</dbReference>
<proteinExistence type="predicted"/>
<keyword evidence="2" id="KW-1185">Reference proteome</keyword>
<organism evidence="1 2">
    <name type="scientific">Caerostris darwini</name>
    <dbReference type="NCBI Taxonomy" id="1538125"/>
    <lineage>
        <taxon>Eukaryota</taxon>
        <taxon>Metazoa</taxon>
        <taxon>Ecdysozoa</taxon>
        <taxon>Arthropoda</taxon>
        <taxon>Chelicerata</taxon>
        <taxon>Arachnida</taxon>
        <taxon>Araneae</taxon>
        <taxon>Araneomorphae</taxon>
        <taxon>Entelegynae</taxon>
        <taxon>Araneoidea</taxon>
        <taxon>Araneidae</taxon>
        <taxon>Caerostris</taxon>
    </lineage>
</organism>
<dbReference type="AlphaFoldDB" id="A0AAV4WTS6"/>
<sequence length="98" mass="10645">MQISHLPIVTNPLSVFHCHQTTFRSAVTDSVLPPLSPEGRSSTSAVNRLTVHLQDDNKNKMTPPSQKSPECRLQAEIIHFPPGGLGDGLFSPPARGYS</sequence>
<evidence type="ECO:0000313" key="1">
    <source>
        <dbReference type="EMBL" id="GIY85336.1"/>
    </source>
</evidence>
<accession>A0AAV4WTS6</accession>
<gene>
    <name evidence="1" type="ORF">CDAR_317921</name>
</gene>